<feature type="coiled-coil region" evidence="1">
    <location>
        <begin position="532"/>
        <end position="559"/>
    </location>
</feature>
<dbReference type="Pfam" id="PF14727">
    <property type="entry name" value="PHTB1_N"/>
    <property type="match status" value="1"/>
</dbReference>
<evidence type="ECO:0000259" key="3">
    <source>
        <dbReference type="Pfam" id="PF14727"/>
    </source>
</evidence>
<feature type="region of interest" description="Disordered" evidence="2">
    <location>
        <begin position="760"/>
        <end position="806"/>
    </location>
</feature>
<comment type="caution">
    <text evidence="8">The sequence shown here is derived from an EMBL/GenBank/DDBJ whole genome shotgun (WGS) entry which is preliminary data.</text>
</comment>
<dbReference type="InterPro" id="IPR055363">
    <property type="entry name" value="PTHB1_hp_dom"/>
</dbReference>
<proteinExistence type="predicted"/>
<feature type="compositionally biased region" description="Basic and acidic residues" evidence="2">
    <location>
        <begin position="760"/>
        <end position="797"/>
    </location>
</feature>
<evidence type="ECO:0000259" key="4">
    <source>
        <dbReference type="Pfam" id="PF14728"/>
    </source>
</evidence>
<evidence type="ECO:0008006" key="10">
    <source>
        <dbReference type="Google" id="ProtNLM"/>
    </source>
</evidence>
<dbReference type="Proteomes" id="UP001359485">
    <property type="component" value="Unassembled WGS sequence"/>
</dbReference>
<dbReference type="Pfam" id="PF14728">
    <property type="entry name" value="PTHB1_GAE"/>
    <property type="match status" value="1"/>
</dbReference>
<evidence type="ECO:0000256" key="1">
    <source>
        <dbReference type="SAM" id="Coils"/>
    </source>
</evidence>
<dbReference type="EMBL" id="JAWJWF010000002">
    <property type="protein sequence ID" value="KAK6638219.1"/>
    <property type="molecule type" value="Genomic_DNA"/>
</dbReference>
<feature type="domain" description="PTHB1 platform" evidence="5">
    <location>
        <begin position="413"/>
        <end position="513"/>
    </location>
</feature>
<protein>
    <recommendedName>
        <fullName evidence="10">Protein PTHB1</fullName>
    </recommendedName>
</protein>
<dbReference type="InterPro" id="IPR028073">
    <property type="entry name" value="PHTB1_N_dom"/>
</dbReference>
<reference evidence="8 9" key="1">
    <citation type="submission" date="2023-09" db="EMBL/GenBank/DDBJ databases">
        <title>Genomes of two closely related lineages of the louse Polyplax serrata with different host specificities.</title>
        <authorList>
            <person name="Martinu J."/>
            <person name="Tarabai H."/>
            <person name="Stefka J."/>
            <person name="Hypsa V."/>
        </authorList>
    </citation>
    <scope>NUCLEOTIDE SEQUENCE [LARGE SCALE GENOMIC DNA]</scope>
    <source>
        <strain evidence="8">98ZLc_SE</strain>
    </source>
</reference>
<dbReference type="Pfam" id="PF23337">
    <property type="entry name" value="PTHB1_pf"/>
    <property type="match status" value="1"/>
</dbReference>
<dbReference type="PANTHER" id="PTHR20991">
    <property type="entry name" value="PARATHYROID HORMONE-RESPONSIVE B1 GENE"/>
    <property type="match status" value="1"/>
</dbReference>
<feature type="compositionally biased region" description="Acidic residues" evidence="2">
    <location>
        <begin position="714"/>
        <end position="723"/>
    </location>
</feature>
<keyword evidence="1" id="KW-0175">Coiled coil</keyword>
<feature type="domain" description="PTHB1 GAE" evidence="4">
    <location>
        <begin position="330"/>
        <end position="402"/>
    </location>
</feature>
<dbReference type="Pfam" id="PF23338">
    <property type="entry name" value="PTHB1_hp"/>
    <property type="match status" value="1"/>
</dbReference>
<feature type="coiled-coil region" evidence="1">
    <location>
        <begin position="276"/>
        <end position="303"/>
    </location>
</feature>
<evidence type="ECO:0000259" key="6">
    <source>
        <dbReference type="Pfam" id="PF23338"/>
    </source>
</evidence>
<name>A0ABR1BCY9_POLSC</name>
<evidence type="ECO:0000256" key="2">
    <source>
        <dbReference type="SAM" id="MobiDB-lite"/>
    </source>
</evidence>
<feature type="domain" description="PTHB1 C-terminal helix bundle" evidence="7">
    <location>
        <begin position="625"/>
        <end position="697"/>
    </location>
</feature>
<feature type="region of interest" description="Disordered" evidence="2">
    <location>
        <begin position="703"/>
        <end position="724"/>
    </location>
</feature>
<dbReference type="InterPro" id="IPR055364">
    <property type="entry name" value="PTHB1_CtH_dom"/>
</dbReference>
<sequence>MVDPGADPGSQGKQLAVLHQRLFSVYSLKKKETQESKVGDQVIIELAYQHVLRHSAHSFVLGSFGGVRGRHFISILSLDGLLSFYEQESFAFQVYMPDFLLPFTFTYLDSTDSFLFLNGYLTFDCYSYQSIASAGSDKKLIKSWEYGLGEGIIDVQTVKRNELTIVVLSERNLYGLSQNGSLVFAKRLEYTPLAFCTYLTDHEKKLMIVIATEGRYINLYEETNLKWAMKIGQTPVCVKRIFLNQLPGGLVLLSEDGFLQCVYVGTHPSVYLISEIAEEEIDVSKAESELRDLQKKIKSNDLDDPIVADLITIQVNIDRTVKKQNDLKVCDMMVELDSQSFVRSLQVLIQVDPPLVSTTGTNYFTNFSGRTFLESRVQVQGHEIPSSLAVRIVVTYVTNEGVAGCITKEDTLPLSLVLVEVPPVKEAQHKLTVSINKPILGVNTLFKEFSTEETSPHSIGFKLVNSEDIISILVAKSSKRYRIQSDSLAVMTLPFFALVERLKLQFRKQSDFHLTNASSLPLKAYFECIRVHHDLNNRRKRLEDQLLKETGQYRTIQKKVLINLKDAASKPSSKFHKILADTTRMVFTTLNKLESTEKELLLSRSCLASLNRLLRGLLELNNQRETNLSLLGRMFDTFVHDADEQGCLEVQEATASFILRTVLSKSDKDEEKATEISKGPMKDTSRLTRHLTVAIDRFTKGLNRKRSDQKDTQDEIDDEDGFPDDLIPAGTKFANLNQEISNKATKESKMAVRMISSTNTEKKVENKEEIAQERETQEERYAKEQINRPEDPSDEAHVAVSDDDEDDAIWDVQMEEVEI</sequence>
<dbReference type="InterPro" id="IPR028074">
    <property type="entry name" value="PHTB1_GAE_dom"/>
</dbReference>
<dbReference type="PANTHER" id="PTHR20991:SF0">
    <property type="entry name" value="PROTEIN PTHB1"/>
    <property type="match status" value="1"/>
</dbReference>
<keyword evidence="9" id="KW-1185">Reference proteome</keyword>
<accession>A0ABR1BCY9</accession>
<feature type="domain" description="PTHB1 hairpin" evidence="6">
    <location>
        <begin position="519"/>
        <end position="621"/>
    </location>
</feature>
<evidence type="ECO:0000259" key="7">
    <source>
        <dbReference type="Pfam" id="PF23339"/>
    </source>
</evidence>
<dbReference type="Pfam" id="PF23339">
    <property type="entry name" value="PTHB1_CtH"/>
    <property type="match status" value="1"/>
</dbReference>
<evidence type="ECO:0000313" key="9">
    <source>
        <dbReference type="Proteomes" id="UP001359485"/>
    </source>
</evidence>
<dbReference type="InterPro" id="IPR026511">
    <property type="entry name" value="PTHB1"/>
</dbReference>
<gene>
    <name evidence="8" type="ORF">RUM44_008648</name>
</gene>
<evidence type="ECO:0000259" key="5">
    <source>
        <dbReference type="Pfam" id="PF23337"/>
    </source>
</evidence>
<dbReference type="InterPro" id="IPR055362">
    <property type="entry name" value="PTHB1_pf_dom"/>
</dbReference>
<evidence type="ECO:0000313" key="8">
    <source>
        <dbReference type="EMBL" id="KAK6638219.1"/>
    </source>
</evidence>
<feature type="domain" description="PTHB1 N-terminal" evidence="3">
    <location>
        <begin position="9"/>
        <end position="268"/>
    </location>
</feature>
<organism evidence="8 9">
    <name type="scientific">Polyplax serrata</name>
    <name type="common">Common mouse louse</name>
    <dbReference type="NCBI Taxonomy" id="468196"/>
    <lineage>
        <taxon>Eukaryota</taxon>
        <taxon>Metazoa</taxon>
        <taxon>Ecdysozoa</taxon>
        <taxon>Arthropoda</taxon>
        <taxon>Hexapoda</taxon>
        <taxon>Insecta</taxon>
        <taxon>Pterygota</taxon>
        <taxon>Neoptera</taxon>
        <taxon>Paraneoptera</taxon>
        <taxon>Psocodea</taxon>
        <taxon>Troctomorpha</taxon>
        <taxon>Phthiraptera</taxon>
        <taxon>Anoplura</taxon>
        <taxon>Polyplacidae</taxon>
        <taxon>Polyplax</taxon>
    </lineage>
</organism>